<dbReference type="Proteomes" id="UP001515641">
    <property type="component" value="Unassembled WGS sequence"/>
</dbReference>
<evidence type="ECO:0000313" key="4">
    <source>
        <dbReference type="Proteomes" id="UP001515641"/>
    </source>
</evidence>
<organism evidence="3 4">
    <name type="scientific">Chromobacterium fluminis</name>
    <dbReference type="NCBI Taxonomy" id="3044269"/>
    <lineage>
        <taxon>Bacteria</taxon>
        <taxon>Pseudomonadati</taxon>
        <taxon>Pseudomonadota</taxon>
        <taxon>Betaproteobacteria</taxon>
        <taxon>Neisseriales</taxon>
        <taxon>Chromobacteriaceae</taxon>
        <taxon>Chromobacterium</taxon>
    </lineage>
</organism>
<gene>
    <name evidence="3" type="ORF">HA052_07310</name>
</gene>
<feature type="region of interest" description="Disordered" evidence="1">
    <location>
        <begin position="233"/>
        <end position="260"/>
    </location>
</feature>
<name>A0ABX0KZT8_9NEIS</name>
<keyword evidence="4" id="KW-1185">Reference proteome</keyword>
<feature type="transmembrane region" description="Helical" evidence="2">
    <location>
        <begin position="67"/>
        <end position="88"/>
    </location>
</feature>
<evidence type="ECO:0000256" key="2">
    <source>
        <dbReference type="SAM" id="Phobius"/>
    </source>
</evidence>
<feature type="transmembrane region" description="Helical" evidence="2">
    <location>
        <begin position="124"/>
        <end position="150"/>
    </location>
</feature>
<keyword evidence="2" id="KW-0472">Membrane</keyword>
<feature type="transmembrane region" description="Helical" evidence="2">
    <location>
        <begin position="100"/>
        <end position="118"/>
    </location>
</feature>
<feature type="transmembrane region" description="Helical" evidence="2">
    <location>
        <begin position="171"/>
        <end position="199"/>
    </location>
</feature>
<dbReference type="EMBL" id="JAAOMA010000007">
    <property type="protein sequence ID" value="NHR05005.1"/>
    <property type="molecule type" value="Genomic_DNA"/>
</dbReference>
<keyword evidence="2" id="KW-0812">Transmembrane</keyword>
<dbReference type="InterPro" id="IPR018688">
    <property type="entry name" value="PpoB2-like"/>
</dbReference>
<reference evidence="3 4" key="1">
    <citation type="submission" date="2020-03" db="EMBL/GenBank/DDBJ databases">
        <title>Draft genome sequence of environmentally isolated cultures.</title>
        <authorList>
            <person name="Wilson H.S."/>
            <person name="De Leon M.E."/>
        </authorList>
    </citation>
    <scope>NUCLEOTIDE SEQUENCE [LARGE SCALE GENOMIC DNA]</scope>
    <source>
        <strain evidence="3 4">HSC-31F16</strain>
    </source>
</reference>
<comment type="caution">
    <text evidence="3">The sequence shown here is derived from an EMBL/GenBank/DDBJ whole genome shotgun (WGS) entry which is preliminary data.</text>
</comment>
<dbReference type="RefSeq" id="WP_166451411.1">
    <property type="nucleotide sequence ID" value="NZ_JAAOMA010000007.1"/>
</dbReference>
<evidence type="ECO:0000256" key="1">
    <source>
        <dbReference type="SAM" id="MobiDB-lite"/>
    </source>
</evidence>
<keyword evidence="2" id="KW-1133">Transmembrane helix</keyword>
<accession>A0ABX0KZT8</accession>
<dbReference type="Pfam" id="PF09948">
    <property type="entry name" value="PpoB2"/>
    <property type="match status" value="1"/>
</dbReference>
<protein>
    <submittedName>
        <fullName evidence="3">DUF2182 domain-containing protein</fullName>
    </submittedName>
</protein>
<evidence type="ECO:0000313" key="3">
    <source>
        <dbReference type="EMBL" id="NHR05005.1"/>
    </source>
</evidence>
<feature type="transmembrane region" description="Helical" evidence="2">
    <location>
        <begin position="205"/>
        <end position="222"/>
    </location>
</feature>
<sequence>MPVKILIAALRDTPWPLCCASLLGWLGLIALERRLTAPGYCGAWVLERPGGGWDALTGALWLNPPAQWLPSWLLMLLAMMAPLLADPLRQLWLRSLARKRALALAMFCCGYLLPWLLAGPLLHLLGLALLTFSAAPWQAFVVACGVAGLWQAAPQRLRCLQACHRQPRLSPFGWPAALSALRAGLAAGVWCAGACWAWMLPPLLAGPGHLPLMAAIGLWLLLERRRPEGAPPLLPIPKALRSDGRERPAGGVKGHAAENP</sequence>
<proteinExistence type="predicted"/>